<keyword evidence="4 7" id="KW-0863">Zinc-finger</keyword>
<dbReference type="Proteomes" id="UP001187531">
    <property type="component" value="Unassembled WGS sequence"/>
</dbReference>
<evidence type="ECO:0000256" key="4">
    <source>
        <dbReference type="ARBA" id="ARBA00022771"/>
    </source>
</evidence>
<keyword evidence="10" id="KW-1185">Reference proteome</keyword>
<dbReference type="GO" id="GO:0010468">
    <property type="term" value="P:regulation of gene expression"/>
    <property type="evidence" value="ECO:0007669"/>
    <property type="project" value="UniProtKB-ARBA"/>
</dbReference>
<dbReference type="Gene3D" id="3.30.160.60">
    <property type="entry name" value="Classic Zinc Finger"/>
    <property type="match status" value="1"/>
</dbReference>
<dbReference type="InterPro" id="IPR000477">
    <property type="entry name" value="RT_dom"/>
</dbReference>
<evidence type="ECO:0000313" key="10">
    <source>
        <dbReference type="Proteomes" id="UP001187531"/>
    </source>
</evidence>
<keyword evidence="5" id="KW-0862">Zinc</keyword>
<feature type="non-terminal residue" evidence="9">
    <location>
        <position position="378"/>
    </location>
</feature>
<dbReference type="GO" id="GO:0008270">
    <property type="term" value="F:zinc ion binding"/>
    <property type="evidence" value="ECO:0007669"/>
    <property type="project" value="UniProtKB-KW"/>
</dbReference>
<dbReference type="FunFam" id="3.30.160.60:FF:000744">
    <property type="entry name" value="zinc finger E-box-binding homeobox 1"/>
    <property type="match status" value="1"/>
</dbReference>
<dbReference type="PROSITE" id="PS50157">
    <property type="entry name" value="ZINC_FINGER_C2H2_2"/>
    <property type="match status" value="1"/>
</dbReference>
<dbReference type="EMBL" id="JAVRJZ010000008">
    <property type="protein sequence ID" value="KAK2719154.1"/>
    <property type="molecule type" value="Genomic_DNA"/>
</dbReference>
<evidence type="ECO:0000259" key="8">
    <source>
        <dbReference type="PROSITE" id="PS50157"/>
    </source>
</evidence>
<dbReference type="PANTHER" id="PTHR47027:SF20">
    <property type="entry name" value="REVERSE TRANSCRIPTASE-LIKE PROTEIN WITH RNA-DIRECTED DNA POLYMERASE DOMAIN"/>
    <property type="match status" value="1"/>
</dbReference>
<evidence type="ECO:0000256" key="1">
    <source>
        <dbReference type="ARBA" id="ARBA00004123"/>
    </source>
</evidence>
<gene>
    <name evidence="9" type="ORF">QYM36_004851</name>
</gene>
<feature type="domain" description="C2H2-type" evidence="8">
    <location>
        <begin position="215"/>
        <end position="242"/>
    </location>
</feature>
<evidence type="ECO:0000256" key="3">
    <source>
        <dbReference type="ARBA" id="ARBA00022737"/>
    </source>
</evidence>
<name>A0AA88I308_ARTSF</name>
<keyword evidence="2" id="KW-0479">Metal-binding</keyword>
<organism evidence="9 10">
    <name type="scientific">Artemia franciscana</name>
    <name type="common">Brine shrimp</name>
    <name type="synonym">Artemia sanfranciscana</name>
    <dbReference type="NCBI Taxonomy" id="6661"/>
    <lineage>
        <taxon>Eukaryota</taxon>
        <taxon>Metazoa</taxon>
        <taxon>Ecdysozoa</taxon>
        <taxon>Arthropoda</taxon>
        <taxon>Crustacea</taxon>
        <taxon>Branchiopoda</taxon>
        <taxon>Anostraca</taxon>
        <taxon>Artemiidae</taxon>
        <taxon>Artemia</taxon>
    </lineage>
</organism>
<accession>A0AA88I308</accession>
<evidence type="ECO:0000313" key="9">
    <source>
        <dbReference type="EMBL" id="KAK2719154.1"/>
    </source>
</evidence>
<dbReference type="AlphaFoldDB" id="A0AA88I308"/>
<dbReference type="SMART" id="SM00355">
    <property type="entry name" value="ZnF_C2H2"/>
    <property type="match status" value="1"/>
</dbReference>
<dbReference type="Pfam" id="PF00096">
    <property type="entry name" value="zf-C2H2"/>
    <property type="match status" value="1"/>
</dbReference>
<sequence length="378" mass="42576">MAAENVSFRDPNSVLSSKFEDASKTFPFSISTQLKVDPDLNETNIINGNNEELEEGKMPANDEEHNHLKYSELQVKQEFNLPSNLTQLKLDLEFPGTSLYDGRNKELEEGETSANKDELNDLKYSEMPVKQEYNSAAVFTQLKLDIDFPGTSLSDCQNEDVKIPIFDYKYGFSEFTSSSIDYQLEKHSVYQPTLERNSNLEDNRKTGNLCEGKQYECPVCEKKFTEKSNLNKHERIHSGAKPYECCALSPILFNFVIDQIMKTLDKYKGVTISPALSITDLDYADDVDILAESIIEAQLMIDDIAARSHATGLRISQSKTKSMRTSGLDETPITLNGIPIEDVQNFKHLGPLINPKGEALSEIQSRISAAWAAFIQLR</sequence>
<dbReference type="SUPFAM" id="SSF57667">
    <property type="entry name" value="beta-beta-alpha zinc fingers"/>
    <property type="match status" value="1"/>
</dbReference>
<keyword evidence="6" id="KW-0539">Nucleus</keyword>
<comment type="caution">
    <text evidence="9">The sequence shown here is derived from an EMBL/GenBank/DDBJ whole genome shotgun (WGS) entry which is preliminary data.</text>
</comment>
<dbReference type="Pfam" id="PF00078">
    <property type="entry name" value="RVT_1"/>
    <property type="match status" value="1"/>
</dbReference>
<evidence type="ECO:0000256" key="2">
    <source>
        <dbReference type="ARBA" id="ARBA00022723"/>
    </source>
</evidence>
<dbReference type="PANTHER" id="PTHR47027">
    <property type="entry name" value="REVERSE TRANSCRIPTASE DOMAIN-CONTAINING PROTEIN"/>
    <property type="match status" value="1"/>
</dbReference>
<reference evidence="9" key="1">
    <citation type="submission" date="2023-07" db="EMBL/GenBank/DDBJ databases">
        <title>Chromosome-level genome assembly of Artemia franciscana.</title>
        <authorList>
            <person name="Jo E."/>
        </authorList>
    </citation>
    <scope>NUCLEOTIDE SEQUENCE</scope>
    <source>
        <tissue evidence="9">Whole body</tissue>
    </source>
</reference>
<evidence type="ECO:0000256" key="6">
    <source>
        <dbReference type="ARBA" id="ARBA00023242"/>
    </source>
</evidence>
<dbReference type="GO" id="GO:0005634">
    <property type="term" value="C:nucleus"/>
    <property type="evidence" value="ECO:0007669"/>
    <property type="project" value="UniProtKB-SubCell"/>
</dbReference>
<protein>
    <recommendedName>
        <fullName evidence="8">C2H2-type domain-containing protein</fullName>
    </recommendedName>
</protein>
<evidence type="ECO:0000256" key="5">
    <source>
        <dbReference type="ARBA" id="ARBA00022833"/>
    </source>
</evidence>
<comment type="subcellular location">
    <subcellularLocation>
        <location evidence="1">Nucleus</location>
    </subcellularLocation>
</comment>
<evidence type="ECO:0000256" key="7">
    <source>
        <dbReference type="PROSITE-ProRule" id="PRU00042"/>
    </source>
</evidence>
<proteinExistence type="predicted"/>
<dbReference type="PROSITE" id="PS00028">
    <property type="entry name" value="ZINC_FINGER_C2H2_1"/>
    <property type="match status" value="1"/>
</dbReference>
<dbReference type="InterPro" id="IPR013087">
    <property type="entry name" value="Znf_C2H2_type"/>
</dbReference>
<dbReference type="InterPro" id="IPR036236">
    <property type="entry name" value="Znf_C2H2_sf"/>
</dbReference>
<keyword evidence="3" id="KW-0677">Repeat</keyword>